<name>A0AAN9YE71_9PEZI</name>
<evidence type="ECO:0000313" key="5">
    <source>
        <dbReference type="EMBL" id="KAK7735957.1"/>
    </source>
</evidence>
<dbReference type="PANTHER" id="PTHR11559">
    <property type="entry name" value="CARBOXYLESTERASE"/>
    <property type="match status" value="1"/>
</dbReference>
<comment type="caution">
    <text evidence="5">The sequence shown here is derived from an EMBL/GenBank/DDBJ whole genome shotgun (WGS) entry which is preliminary data.</text>
</comment>
<evidence type="ECO:0000256" key="2">
    <source>
        <dbReference type="ARBA" id="ARBA00022801"/>
    </source>
</evidence>
<dbReference type="InterPro" id="IPR050309">
    <property type="entry name" value="Type-B_Carboxylest/Lipase"/>
</dbReference>
<evidence type="ECO:0000256" key="1">
    <source>
        <dbReference type="ARBA" id="ARBA00005964"/>
    </source>
</evidence>
<accession>A0AAN9YE71</accession>
<gene>
    <name evidence="5" type="ORF">SLS53_007336</name>
</gene>
<evidence type="ECO:0000259" key="4">
    <source>
        <dbReference type="Pfam" id="PF00135"/>
    </source>
</evidence>
<dbReference type="InterPro" id="IPR002018">
    <property type="entry name" value="CarbesteraseB"/>
</dbReference>
<dbReference type="Gene3D" id="3.40.50.1820">
    <property type="entry name" value="alpha/beta hydrolase"/>
    <property type="match status" value="1"/>
</dbReference>
<evidence type="ECO:0000313" key="6">
    <source>
        <dbReference type="Proteomes" id="UP001320245"/>
    </source>
</evidence>
<keyword evidence="6" id="KW-1185">Reference proteome</keyword>
<proteinExistence type="inferred from homology"/>
<feature type="domain" description="Carboxylesterase type B" evidence="4">
    <location>
        <begin position="55"/>
        <end position="559"/>
    </location>
</feature>
<dbReference type="AlphaFoldDB" id="A0AAN9YE71"/>
<dbReference type="PROSITE" id="PS00122">
    <property type="entry name" value="CARBOXYLESTERASE_B_1"/>
    <property type="match status" value="1"/>
</dbReference>
<dbReference type="InterPro" id="IPR029058">
    <property type="entry name" value="AB_hydrolase_fold"/>
</dbReference>
<sequence>MPNVPHWVFVPEALSKIDLLGTRSSNMYFFRGLCCLILSRAAYAVVLPRNVSSSAPVVNLKNGSYYGVHSSEYDQDFFFGVPFAQPPVGDLRLRQPQSLNTTWTDVRNATEIQPECYGYGPDQWRWGNRVSEDCLAANIIRPAGISADAALPVGLFLVPGGYYEGGNLDPRYNFSFIVQQAQEMGTPFIAVMPNYRLSLWGFLYGQEVVDAGITNLGMLDQRLAMHWVQENIAAFGGDPDKVTIWGESAGAGSVSAHLVAYGGRDDKLFRSAIAESSAVSRRPRYPSIEEWQPVYNKIVDAAGCTNATDTLACLRTVPADTLNSVFNTSDWGSSPNFGPQIDGDFLQASQTTHLRRGEFVRVPYLTGANHDEGTSWATHNLNTTEDFLNQVTTDSPGIDNETLNTIAVLYPDIPEIGIPGTLKGRPSADSGYGLQWKRAAAYAGDLAIHAARRLAAQSWAEYNTTVYSYHWNVFVNGQPVEKGAGHWKEIAFVFDDITGLGYNSSDVTISADPFEGEPESFLQLATIMSRMWVSFIVNGDPNQAGVTDVEWPKYSLDDPLNLVFDVNRTEIVYTEPDVYRANGIAYISDRLETVFGS</sequence>
<keyword evidence="2 3" id="KW-0378">Hydrolase</keyword>
<dbReference type="GO" id="GO:0016787">
    <property type="term" value="F:hydrolase activity"/>
    <property type="evidence" value="ECO:0007669"/>
    <property type="project" value="UniProtKB-KW"/>
</dbReference>
<evidence type="ECO:0000256" key="3">
    <source>
        <dbReference type="RuleBase" id="RU361235"/>
    </source>
</evidence>
<organism evidence="5 6">
    <name type="scientific">Cytospora paraplurivora</name>
    <dbReference type="NCBI Taxonomy" id="2898453"/>
    <lineage>
        <taxon>Eukaryota</taxon>
        <taxon>Fungi</taxon>
        <taxon>Dikarya</taxon>
        <taxon>Ascomycota</taxon>
        <taxon>Pezizomycotina</taxon>
        <taxon>Sordariomycetes</taxon>
        <taxon>Sordariomycetidae</taxon>
        <taxon>Diaporthales</taxon>
        <taxon>Cytosporaceae</taxon>
        <taxon>Cytospora</taxon>
    </lineage>
</organism>
<dbReference type="InterPro" id="IPR019826">
    <property type="entry name" value="Carboxylesterase_B_AS"/>
</dbReference>
<reference evidence="5 6" key="1">
    <citation type="journal article" date="2023" name="PLoS ONE">
        <title>Cytospora paraplurivora sp. nov. isolated from orchards with fruit tree decline syndrome in Ontario, Canada.</title>
        <authorList>
            <person name="Ilyukhin E."/>
            <person name="Nguyen H.D.T."/>
            <person name="Castle A.J."/>
            <person name="Ellouze W."/>
        </authorList>
    </citation>
    <scope>NUCLEOTIDE SEQUENCE [LARGE SCALE GENOMIC DNA]</scope>
    <source>
        <strain evidence="5 6">FDS-564</strain>
    </source>
</reference>
<dbReference type="SUPFAM" id="SSF53474">
    <property type="entry name" value="alpha/beta-Hydrolases"/>
    <property type="match status" value="1"/>
</dbReference>
<comment type="similarity">
    <text evidence="1 3">Belongs to the type-B carboxylesterase/lipase family.</text>
</comment>
<protein>
    <recommendedName>
        <fullName evidence="3">Carboxylic ester hydrolase</fullName>
        <ecNumber evidence="3">3.1.1.-</ecNumber>
    </recommendedName>
</protein>
<dbReference type="Proteomes" id="UP001320245">
    <property type="component" value="Unassembled WGS sequence"/>
</dbReference>
<dbReference type="EC" id="3.1.1.-" evidence="3"/>
<dbReference type="EMBL" id="JAJSPL020000036">
    <property type="protein sequence ID" value="KAK7735957.1"/>
    <property type="molecule type" value="Genomic_DNA"/>
</dbReference>
<dbReference type="Pfam" id="PF00135">
    <property type="entry name" value="COesterase"/>
    <property type="match status" value="1"/>
</dbReference>